<organism evidence="1 2">
    <name type="scientific">Bugula neritina</name>
    <name type="common">Brown bryozoan</name>
    <name type="synonym">Sertularia neritina</name>
    <dbReference type="NCBI Taxonomy" id="10212"/>
    <lineage>
        <taxon>Eukaryota</taxon>
        <taxon>Metazoa</taxon>
        <taxon>Spiralia</taxon>
        <taxon>Lophotrochozoa</taxon>
        <taxon>Bryozoa</taxon>
        <taxon>Gymnolaemata</taxon>
        <taxon>Cheilostomatida</taxon>
        <taxon>Flustrina</taxon>
        <taxon>Buguloidea</taxon>
        <taxon>Bugulidae</taxon>
        <taxon>Bugula</taxon>
    </lineage>
</organism>
<evidence type="ECO:0000313" key="1">
    <source>
        <dbReference type="EMBL" id="KAF6020668.1"/>
    </source>
</evidence>
<protein>
    <submittedName>
        <fullName evidence="1">Uncharacterized protein</fullName>
    </submittedName>
</protein>
<dbReference type="Proteomes" id="UP000593567">
    <property type="component" value="Unassembled WGS sequence"/>
</dbReference>
<sequence>MKFLFIYEIDLNERTCDMNSDAVRLYSDFNTTLDTCSNISHHLKQCDCQSILDLDSKTCIPTPFVNDKCKENRYGPETFKVTNHGMKHCRKYSEPLSTTGALLKCFLCDFVKTANDCQHDYEQFTGSPLKVLSSVNSVHYAITLLIRCNVTDIK</sequence>
<gene>
    <name evidence="1" type="ORF">EB796_021038</name>
</gene>
<name>A0A7J7J5G2_BUGNE</name>
<evidence type="ECO:0000313" key="2">
    <source>
        <dbReference type="Proteomes" id="UP000593567"/>
    </source>
</evidence>
<keyword evidence="2" id="KW-1185">Reference proteome</keyword>
<comment type="caution">
    <text evidence="1">The sequence shown here is derived from an EMBL/GenBank/DDBJ whole genome shotgun (WGS) entry which is preliminary data.</text>
</comment>
<reference evidence="1" key="1">
    <citation type="submission" date="2020-06" db="EMBL/GenBank/DDBJ databases">
        <title>Draft genome of Bugula neritina, a colonial animal packing powerful symbionts and potential medicines.</title>
        <authorList>
            <person name="Rayko M."/>
        </authorList>
    </citation>
    <scope>NUCLEOTIDE SEQUENCE [LARGE SCALE GENOMIC DNA]</scope>
    <source>
        <strain evidence="1">Kwan_BN1</strain>
    </source>
</reference>
<accession>A0A7J7J5G2</accession>
<dbReference type="AlphaFoldDB" id="A0A7J7J5G2"/>
<proteinExistence type="predicted"/>
<dbReference type="EMBL" id="VXIV02003154">
    <property type="protein sequence ID" value="KAF6020668.1"/>
    <property type="molecule type" value="Genomic_DNA"/>
</dbReference>